<feature type="non-terminal residue" evidence="1">
    <location>
        <position position="324"/>
    </location>
</feature>
<comment type="caution">
    <text evidence="1">The sequence shown here is derived from an EMBL/GenBank/DDBJ whole genome shotgun (WGS) entry which is preliminary data.</text>
</comment>
<reference evidence="1 2" key="1">
    <citation type="submission" date="2021-06" db="EMBL/GenBank/DDBJ databases">
        <authorList>
            <person name="Kallberg Y."/>
            <person name="Tangrot J."/>
            <person name="Rosling A."/>
        </authorList>
    </citation>
    <scope>NUCLEOTIDE SEQUENCE [LARGE SCALE GENOMIC DNA]</scope>
    <source>
        <strain evidence="1 2">120-4 pot B 10/14</strain>
    </source>
</reference>
<evidence type="ECO:0000313" key="1">
    <source>
        <dbReference type="EMBL" id="CAG8849844.1"/>
    </source>
</evidence>
<name>A0ABN7X794_GIGMA</name>
<dbReference type="EMBL" id="CAJVQB010098215">
    <property type="protein sequence ID" value="CAG8849844.1"/>
    <property type="molecule type" value="Genomic_DNA"/>
</dbReference>
<evidence type="ECO:0000313" key="2">
    <source>
        <dbReference type="Proteomes" id="UP000789901"/>
    </source>
</evidence>
<gene>
    <name evidence="1" type="ORF">GMARGA_LOCUS39914</name>
</gene>
<proteinExistence type="predicted"/>
<dbReference type="Proteomes" id="UP000789901">
    <property type="component" value="Unassembled WGS sequence"/>
</dbReference>
<protein>
    <submittedName>
        <fullName evidence="1">4610_t:CDS:1</fullName>
    </submittedName>
</protein>
<keyword evidence="2" id="KW-1185">Reference proteome</keyword>
<accession>A0ABN7X794</accession>
<organism evidence="1 2">
    <name type="scientific">Gigaspora margarita</name>
    <dbReference type="NCBI Taxonomy" id="4874"/>
    <lineage>
        <taxon>Eukaryota</taxon>
        <taxon>Fungi</taxon>
        <taxon>Fungi incertae sedis</taxon>
        <taxon>Mucoromycota</taxon>
        <taxon>Glomeromycotina</taxon>
        <taxon>Glomeromycetes</taxon>
        <taxon>Diversisporales</taxon>
        <taxon>Gigasporaceae</taxon>
        <taxon>Gigaspora</taxon>
    </lineage>
</organism>
<feature type="non-terminal residue" evidence="1">
    <location>
        <position position="1"/>
    </location>
</feature>
<sequence>YKTQPEACKLEKEEAQQYILSQWISEDFLASDLKPSNHQQSIVYTDSQFIFLEKFFEKRQQRLVVQKLLSQRLLPSNCVKPGTYTLNFSVLSRRHLNIISDIIQKKLYEDSYNDGKKTLTPQSTQPIPTTNEMPMKFVNLLESEIFNNKSIENPSTRKILWEEFADWSCFAVGPKFGKQFHHHCCRLWSKVNHMYQYVEAQDNHNIQETLLRHPDDKLYIAEETTKLVASGINLKGYRHIFKSQCFLNISGETIVDFFDIDKISAGESKIAIDNYFKHMFDNPTYQSNQFKSGLIEYFGSFTNSNNLLYTTANTASSHNKAYQK</sequence>